<evidence type="ECO:0000256" key="5">
    <source>
        <dbReference type="SAM" id="Coils"/>
    </source>
</evidence>
<gene>
    <name evidence="6" type="primary">HSPA8_1</name>
    <name evidence="6" type="ORF">Bhyg_08733</name>
</gene>
<dbReference type="GO" id="GO:0006950">
    <property type="term" value="P:response to stress"/>
    <property type="evidence" value="ECO:0007669"/>
    <property type="project" value="UniProtKB-ARBA"/>
</dbReference>
<dbReference type="FunFam" id="3.30.30.30:FF:000001">
    <property type="entry name" value="heat shock 70 kDa protein-like"/>
    <property type="match status" value="1"/>
</dbReference>
<dbReference type="PROSITE" id="PS00297">
    <property type="entry name" value="HSP70_1"/>
    <property type="match status" value="1"/>
</dbReference>
<sequence>MLEVEGLRMERDIIIAELIRKVNWLNGNVELVQTFKNEARHELEKLSLPILESHSKILKNNVQRQENAMNERLTSLKTEMFALLKGDISDDIYVEAQKLEQAAPETERLRKDYMNATSKILKDFEVKVEEIKRTIDAEVLQLLTYEVNDYKQMLSSFAIASNHAKEKIPQIHDNLQIRARTNLLKSLKLGKYSCDTKKQLQKLQMLIDESYKDATVAYNQIISEWDDRLVSCNDNAMLRYKQCFNSKLGSASSDEGLRKLHQVLKEEAIGLWEEAFPIHFFGGKMLSERRKLAKRLDAEFEENQEYSEVARNELKLVDKPKNIDEKIYDDLLSSRLVSTLDCFLEQNLQKRKSVLSDLSIYINQLKETLRRELNDLKVLPEKTQLFDANRQQVVVRVNNYCTQSEVTQELVSFVEKSLRDTISDLTSEWDNVQSDSNELQLAINAAVSEYHKEMENRTSKAGVIFKNKSMKGLHQLSSKIVYDKFQKKVKQTSATQERFHKTIDEMLKVFEDQNDLKAAENSEAAIGIDLGTTLSCVAIYKGGKIEIIPDREHHSNTVPSYVFYESDTKTVVGHSAKDQSILHPHTTIFDSKRLIGRKFNDPDTQKDITQWPFKVVQDQERGNGETKIEVHGKTFHPEEVSGEILKHLRKNAEQHLDREVRDVVITVPAYFNDAQKRATKNAAAFAGINVLEIINEPTSAAIAYSLNYTDGNSRNILVFDLGGGTFDTSVLSTENCNIKVKAVGGDNHLGGEDFDANMVDFCIEKFRQETGITIEKNVSGVLPHDEEKVKTLSLLKVLESLRRLRQKCEQAKINLSKMDKVRVVVDYIYNQEHLDVEVTVEDFNKMNKKLFDKCIGIVKNTVAESKLLKTEITDVVLVGGSSRIPEVQRLLSEFFDGKSLIMTLNPDEVVAQGAAYRAAMLSGSKSRELAALKFQDVNPLSLGIKVIGGVFSVILPKNTPLPAQNSDTYYTTRDYQTEMEIAVYEGEEKEVSKNNLLGTFFLTNIPSKRKHEEPVEVTIACDDEGLLHVTAKILSNEKSQDIKIQSNKGGLTQEDIQEILSRQST</sequence>
<keyword evidence="7" id="KW-1185">Reference proteome</keyword>
<dbReference type="Pfam" id="PF00012">
    <property type="entry name" value="HSP70"/>
    <property type="match status" value="1"/>
</dbReference>
<dbReference type="InterPro" id="IPR043129">
    <property type="entry name" value="ATPase_NBD"/>
</dbReference>
<dbReference type="PANTHER" id="PTHR19375">
    <property type="entry name" value="HEAT SHOCK PROTEIN 70KDA"/>
    <property type="match status" value="1"/>
</dbReference>
<dbReference type="SUPFAM" id="SSF53067">
    <property type="entry name" value="Actin-like ATPase domain"/>
    <property type="match status" value="2"/>
</dbReference>
<feature type="coiled-coil region" evidence="5">
    <location>
        <begin position="794"/>
        <end position="821"/>
    </location>
</feature>
<dbReference type="EMBL" id="WJQU01000002">
    <property type="protein sequence ID" value="KAJ6643768.1"/>
    <property type="molecule type" value="Genomic_DNA"/>
</dbReference>
<evidence type="ECO:0000313" key="7">
    <source>
        <dbReference type="Proteomes" id="UP001151699"/>
    </source>
</evidence>
<dbReference type="Gene3D" id="3.30.30.30">
    <property type="match status" value="1"/>
</dbReference>
<dbReference type="PRINTS" id="PR00301">
    <property type="entry name" value="HEATSHOCK70"/>
</dbReference>
<dbReference type="PROSITE" id="PS01036">
    <property type="entry name" value="HSP70_3"/>
    <property type="match status" value="1"/>
</dbReference>
<proteinExistence type="inferred from homology"/>
<protein>
    <submittedName>
        <fullName evidence="6">Heat shock cognate 71 kDa protein</fullName>
    </submittedName>
</protein>
<evidence type="ECO:0000256" key="3">
    <source>
        <dbReference type="ARBA" id="ARBA00022840"/>
    </source>
</evidence>
<dbReference type="Gene3D" id="3.30.420.40">
    <property type="match status" value="2"/>
</dbReference>
<keyword evidence="3" id="KW-0067">ATP-binding</keyword>
<dbReference type="OrthoDB" id="6765990at2759"/>
<dbReference type="CDD" id="cd24028">
    <property type="entry name" value="ASKHA_NBD_HSP70_HSPA1-like"/>
    <property type="match status" value="1"/>
</dbReference>
<dbReference type="GO" id="GO:0005524">
    <property type="term" value="F:ATP binding"/>
    <property type="evidence" value="ECO:0007669"/>
    <property type="project" value="UniProtKB-KW"/>
</dbReference>
<dbReference type="Gene3D" id="3.90.640.10">
    <property type="entry name" value="Actin, Chain A, domain 4"/>
    <property type="match status" value="1"/>
</dbReference>
<evidence type="ECO:0000256" key="2">
    <source>
        <dbReference type="ARBA" id="ARBA00022741"/>
    </source>
</evidence>
<evidence type="ECO:0000256" key="1">
    <source>
        <dbReference type="ARBA" id="ARBA00007381"/>
    </source>
</evidence>
<dbReference type="GO" id="GO:0140662">
    <property type="term" value="F:ATP-dependent protein folding chaperone"/>
    <property type="evidence" value="ECO:0007669"/>
    <property type="project" value="InterPro"/>
</dbReference>
<dbReference type="InterPro" id="IPR013126">
    <property type="entry name" value="Hsp_70_fam"/>
</dbReference>
<dbReference type="SUPFAM" id="SSF100920">
    <property type="entry name" value="Heat shock protein 70kD (HSP70), peptide-binding domain"/>
    <property type="match status" value="1"/>
</dbReference>
<dbReference type="FunFam" id="3.30.420.40:FF:000046">
    <property type="entry name" value="Chaperone protein HscA"/>
    <property type="match status" value="1"/>
</dbReference>
<name>A0A9Q0S4L7_9DIPT</name>
<dbReference type="InterPro" id="IPR018181">
    <property type="entry name" value="Heat_shock_70_CS"/>
</dbReference>
<keyword evidence="2" id="KW-0547">Nucleotide-binding</keyword>
<keyword evidence="4" id="KW-0143">Chaperone</keyword>
<dbReference type="Proteomes" id="UP001151699">
    <property type="component" value="Chromosome B"/>
</dbReference>
<keyword evidence="5" id="KW-0175">Coiled coil</keyword>
<comment type="caution">
    <text evidence="6">The sequence shown here is derived from an EMBL/GenBank/DDBJ whole genome shotgun (WGS) entry which is preliminary data.</text>
</comment>
<reference evidence="6" key="1">
    <citation type="submission" date="2022-07" db="EMBL/GenBank/DDBJ databases">
        <authorList>
            <person name="Trinca V."/>
            <person name="Uliana J.V.C."/>
            <person name="Torres T.T."/>
            <person name="Ward R.J."/>
            <person name="Monesi N."/>
        </authorList>
    </citation>
    <scope>NUCLEOTIDE SEQUENCE</scope>
    <source>
        <strain evidence="6">HSMRA1968</strain>
        <tissue evidence="6">Whole embryos</tissue>
    </source>
</reference>
<accession>A0A9Q0S4L7</accession>
<dbReference type="InterPro" id="IPR029047">
    <property type="entry name" value="HSP70_peptide-bd_sf"/>
</dbReference>
<keyword evidence="6" id="KW-0346">Stress response</keyword>
<evidence type="ECO:0000313" key="6">
    <source>
        <dbReference type="EMBL" id="KAJ6643768.1"/>
    </source>
</evidence>
<organism evidence="6 7">
    <name type="scientific">Pseudolycoriella hygida</name>
    <dbReference type="NCBI Taxonomy" id="35572"/>
    <lineage>
        <taxon>Eukaryota</taxon>
        <taxon>Metazoa</taxon>
        <taxon>Ecdysozoa</taxon>
        <taxon>Arthropoda</taxon>
        <taxon>Hexapoda</taxon>
        <taxon>Insecta</taxon>
        <taxon>Pterygota</taxon>
        <taxon>Neoptera</taxon>
        <taxon>Endopterygota</taxon>
        <taxon>Diptera</taxon>
        <taxon>Nematocera</taxon>
        <taxon>Sciaroidea</taxon>
        <taxon>Sciaridae</taxon>
        <taxon>Pseudolycoriella</taxon>
    </lineage>
</organism>
<dbReference type="FunFam" id="3.90.640.10:FF:000003">
    <property type="entry name" value="Molecular chaperone DnaK"/>
    <property type="match status" value="1"/>
</dbReference>
<dbReference type="AlphaFoldDB" id="A0A9Q0S4L7"/>
<dbReference type="PROSITE" id="PS00329">
    <property type="entry name" value="HSP70_2"/>
    <property type="match status" value="1"/>
</dbReference>
<evidence type="ECO:0000256" key="4">
    <source>
        <dbReference type="ARBA" id="ARBA00023186"/>
    </source>
</evidence>
<dbReference type="Gene3D" id="2.60.34.10">
    <property type="entry name" value="Substrate Binding Domain Of DNAk, Chain A, domain 1"/>
    <property type="match status" value="1"/>
</dbReference>
<comment type="similarity">
    <text evidence="1">Belongs to the heat shock protein 70 family.</text>
</comment>